<dbReference type="SMR" id="C1DJ40"/>
<dbReference type="HOGENOM" id="CLU_070312_1_0_6"/>
<evidence type="ECO:0000313" key="3">
    <source>
        <dbReference type="EMBL" id="ACO80859.1"/>
    </source>
</evidence>
<dbReference type="InterPro" id="IPR047725">
    <property type="entry name" value="AlgP_N"/>
</dbReference>
<gene>
    <name evidence="3" type="ordered locus">Avin_47540</name>
</gene>
<dbReference type="Proteomes" id="UP000002424">
    <property type="component" value="Chromosome"/>
</dbReference>
<keyword evidence="4" id="KW-1185">Reference proteome</keyword>
<sequence length="228" mass="24274">MPTKKPPVTTPLHLLQQLSQSLLVHLEEACSQALQDAEKALAKLEKQRSKVQEKLHEARAKLQDAALAGKAKAQVRGRKAVDELEPLLDDLKARQAETRDYIVRLRHDTLQALELAQGVAQVREAVAQALVAPAERPESKPVPKAVGRKPAASRRAKPPVETVAPAGEAPAKRTTTRAPRPAAAAESPAKPATTRKPAVKRSRAKAAVSPAEPVAASAPVVPGEPDLS</sequence>
<evidence type="ECO:0000256" key="2">
    <source>
        <dbReference type="SAM" id="MobiDB-lite"/>
    </source>
</evidence>
<dbReference type="OrthoDB" id="7033769at2"/>
<protein>
    <submittedName>
        <fullName evidence="3">Regulatory protein</fullName>
    </submittedName>
</protein>
<dbReference type="STRING" id="322710.Avin_47540"/>
<feature type="coiled-coil region" evidence="1">
    <location>
        <begin position="23"/>
        <end position="68"/>
    </location>
</feature>
<feature type="region of interest" description="Disordered" evidence="2">
    <location>
        <begin position="132"/>
        <end position="228"/>
    </location>
</feature>
<feature type="compositionally biased region" description="Low complexity" evidence="2">
    <location>
        <begin position="205"/>
        <end position="221"/>
    </location>
</feature>
<organism evidence="3 4">
    <name type="scientific">Azotobacter vinelandii (strain DJ / ATCC BAA-1303)</name>
    <dbReference type="NCBI Taxonomy" id="322710"/>
    <lineage>
        <taxon>Bacteria</taxon>
        <taxon>Pseudomonadati</taxon>
        <taxon>Pseudomonadota</taxon>
        <taxon>Gammaproteobacteria</taxon>
        <taxon>Pseudomonadales</taxon>
        <taxon>Pseudomonadaceae</taxon>
        <taxon>Azotobacter</taxon>
    </lineage>
</organism>
<dbReference type="KEGG" id="avn:Avin_47540"/>
<accession>C1DJ40</accession>
<reference evidence="3 4" key="1">
    <citation type="journal article" date="2009" name="J. Bacteriol.">
        <title>Genome sequence of Azotobacter vinelandii, an obligate aerobe specialized to support diverse anaerobic metabolic processes.</title>
        <authorList>
            <person name="Setubal J.C."/>
            <person name="dos Santos P."/>
            <person name="Goldman B.S."/>
            <person name="Ertesvag H."/>
            <person name="Espin G."/>
            <person name="Rubio L.M."/>
            <person name="Valla S."/>
            <person name="Almeida N.F."/>
            <person name="Balasubramanian D."/>
            <person name="Cromes L."/>
            <person name="Curatti L."/>
            <person name="Du Z."/>
            <person name="Godsy E."/>
            <person name="Goodner B."/>
            <person name="Hellner-Burris K."/>
            <person name="Hernandez J.A."/>
            <person name="Houmiel K."/>
            <person name="Imperial J."/>
            <person name="Kennedy C."/>
            <person name="Larson T.J."/>
            <person name="Latreille P."/>
            <person name="Ligon L.S."/>
            <person name="Lu J."/>
            <person name="Maerk M."/>
            <person name="Miller N.M."/>
            <person name="Norton S."/>
            <person name="O'Carroll I.P."/>
            <person name="Paulsen I."/>
            <person name="Raulfs E.C."/>
            <person name="Roemer R."/>
            <person name="Rosser J."/>
            <person name="Segura D."/>
            <person name="Slater S."/>
            <person name="Stricklin S.L."/>
            <person name="Studholme D.J."/>
            <person name="Sun J."/>
            <person name="Viana C.J."/>
            <person name="Wallin E."/>
            <person name="Wang B."/>
            <person name="Wheeler C."/>
            <person name="Zhu H."/>
            <person name="Dean D.R."/>
            <person name="Dixon R."/>
            <person name="Wood D."/>
        </authorList>
    </citation>
    <scope>NUCLEOTIDE SEQUENCE [LARGE SCALE GENOMIC DNA]</scope>
    <source>
        <strain evidence="4">DJ / ATCC BAA-1303</strain>
    </source>
</reference>
<dbReference type="RefSeq" id="WP_012703221.1">
    <property type="nucleotide sequence ID" value="NC_012560.1"/>
</dbReference>
<name>C1DJ40_AZOVD</name>
<proteinExistence type="predicted"/>
<dbReference type="EnsemblBacteria" id="ACO80859">
    <property type="protein sequence ID" value="ACO80859"/>
    <property type="gene ID" value="Avin_47540"/>
</dbReference>
<evidence type="ECO:0000313" key="4">
    <source>
        <dbReference type="Proteomes" id="UP000002424"/>
    </source>
</evidence>
<dbReference type="GeneID" id="88187628"/>
<dbReference type="eggNOG" id="ENOG5033VKI">
    <property type="taxonomic scope" value="Bacteria"/>
</dbReference>
<evidence type="ECO:0000256" key="1">
    <source>
        <dbReference type="SAM" id="Coils"/>
    </source>
</evidence>
<dbReference type="AlphaFoldDB" id="C1DJ40"/>
<dbReference type="EMBL" id="CP001157">
    <property type="protein sequence ID" value="ACO80859.1"/>
    <property type="molecule type" value="Genomic_DNA"/>
</dbReference>
<keyword evidence="1" id="KW-0175">Coiled coil</keyword>
<feature type="compositionally biased region" description="Low complexity" evidence="2">
    <location>
        <begin position="168"/>
        <end position="194"/>
    </location>
</feature>
<dbReference type="NCBIfam" id="NF038178">
    <property type="entry name" value="AlgP_Nterm"/>
    <property type="match status" value="1"/>
</dbReference>